<evidence type="ECO:0000313" key="2">
    <source>
        <dbReference type="Proteomes" id="UP000824125"/>
    </source>
</evidence>
<organism evidence="1 2">
    <name type="scientific">Candidatus Scybalenecus merdavium</name>
    <dbReference type="NCBI Taxonomy" id="2840939"/>
    <lineage>
        <taxon>Bacteria</taxon>
        <taxon>Bacillati</taxon>
        <taxon>Bacillota</taxon>
        <taxon>Clostridia</taxon>
        <taxon>Eubacteriales</taxon>
        <taxon>Oscillospiraceae</taxon>
        <taxon>Oscillospiraceae incertae sedis</taxon>
        <taxon>Candidatus Scybalenecus</taxon>
    </lineage>
</organism>
<reference evidence="1" key="1">
    <citation type="submission" date="2020-10" db="EMBL/GenBank/DDBJ databases">
        <authorList>
            <person name="Gilroy R."/>
        </authorList>
    </citation>
    <scope>NUCLEOTIDE SEQUENCE</scope>
    <source>
        <strain evidence="1">CHK176-6737</strain>
    </source>
</reference>
<comment type="caution">
    <text evidence="1">The sequence shown here is derived from an EMBL/GenBank/DDBJ whole genome shotgun (WGS) entry which is preliminary data.</text>
</comment>
<gene>
    <name evidence="1" type="ORF">IAD23_07365</name>
</gene>
<name>A0A9D1SPM9_9FIRM</name>
<dbReference type="AlphaFoldDB" id="A0A9D1SPM9"/>
<reference evidence="1" key="2">
    <citation type="journal article" date="2021" name="PeerJ">
        <title>Extensive microbial diversity within the chicken gut microbiome revealed by metagenomics and culture.</title>
        <authorList>
            <person name="Gilroy R."/>
            <person name="Ravi A."/>
            <person name="Getino M."/>
            <person name="Pursley I."/>
            <person name="Horton D.L."/>
            <person name="Alikhan N.F."/>
            <person name="Baker D."/>
            <person name="Gharbi K."/>
            <person name="Hall N."/>
            <person name="Watson M."/>
            <person name="Adriaenssens E.M."/>
            <person name="Foster-Nyarko E."/>
            <person name="Jarju S."/>
            <person name="Secka A."/>
            <person name="Antonio M."/>
            <person name="Oren A."/>
            <person name="Chaudhuri R.R."/>
            <person name="La Ragione R."/>
            <person name="Hildebrand F."/>
            <person name="Pallen M.J."/>
        </authorList>
    </citation>
    <scope>NUCLEOTIDE SEQUENCE</scope>
    <source>
        <strain evidence="1">CHK176-6737</strain>
    </source>
</reference>
<sequence length="119" mass="13470">MDKTKDIKKVMELCGRTACFETDGQKSDGFLCIITSTWRKNKTNFEPTATPAGFAGVDFYVYLGPADRDITALPDTAFVVSAGQRFTFKRREAFLAGDKVQFYWGILRLCTEDQDGFYH</sequence>
<dbReference type="EMBL" id="DVNM01000042">
    <property type="protein sequence ID" value="HIU69756.1"/>
    <property type="molecule type" value="Genomic_DNA"/>
</dbReference>
<evidence type="ECO:0000313" key="1">
    <source>
        <dbReference type="EMBL" id="HIU69756.1"/>
    </source>
</evidence>
<accession>A0A9D1SPM9</accession>
<proteinExistence type="predicted"/>
<protein>
    <submittedName>
        <fullName evidence="1">Uncharacterized protein</fullName>
    </submittedName>
</protein>
<dbReference type="Proteomes" id="UP000824125">
    <property type="component" value="Unassembled WGS sequence"/>
</dbReference>